<dbReference type="STRING" id="2512241.A0A553HMU3"/>
<comment type="caution">
    <text evidence="2">The sequence shown here is derived from an EMBL/GenBank/DDBJ whole genome shotgun (WGS) entry which is preliminary data.</text>
</comment>
<evidence type="ECO:0000313" key="2">
    <source>
        <dbReference type="EMBL" id="TRX89283.1"/>
    </source>
</evidence>
<sequence length="295" mass="32718">MYYTTLLFLVTWMATALGSRITTTKVTPSYWRATFSNPPFNFMDNAFIEEFFSLIDNIANDPEVKVVVFDSSAEHFFIAHFDIINPISLDLAGPAYWGNITRLADLPVLTVAAIRGIVRGGGAELSAAFDVRFGSREKAIISQPEVGLGAFPGGSGLRMLPRLVGRGRTMEIILGADDFDADTAALYGWINRAIPDDQFDDFVDKFARRVAGWDRYGISYAKSVINKSGYPTVDEVYTDFLAFQAAIKQGSVPARLKALTEAGFQSNVDFEVHLDTEELRFVGPGPWDVQYKEFC</sequence>
<dbReference type="CDD" id="cd06558">
    <property type="entry name" value="crotonase-like"/>
    <property type="match status" value="1"/>
</dbReference>
<evidence type="ECO:0008006" key="4">
    <source>
        <dbReference type="Google" id="ProtNLM"/>
    </source>
</evidence>
<keyword evidence="3" id="KW-1185">Reference proteome</keyword>
<dbReference type="PANTHER" id="PTHR43459">
    <property type="entry name" value="ENOYL-COA HYDRATASE"/>
    <property type="match status" value="1"/>
</dbReference>
<dbReference type="InterPro" id="IPR029045">
    <property type="entry name" value="ClpP/crotonase-like_dom_sf"/>
</dbReference>
<keyword evidence="1" id="KW-0732">Signal</keyword>
<dbReference type="AlphaFoldDB" id="A0A553HMU3"/>
<dbReference type="InterPro" id="IPR001753">
    <property type="entry name" value="Enoyl-CoA_hydra/iso"/>
</dbReference>
<organism evidence="2 3">
    <name type="scientific">Xylaria flabelliformis</name>
    <dbReference type="NCBI Taxonomy" id="2512241"/>
    <lineage>
        <taxon>Eukaryota</taxon>
        <taxon>Fungi</taxon>
        <taxon>Dikarya</taxon>
        <taxon>Ascomycota</taxon>
        <taxon>Pezizomycotina</taxon>
        <taxon>Sordariomycetes</taxon>
        <taxon>Xylariomycetidae</taxon>
        <taxon>Xylariales</taxon>
        <taxon>Xylariaceae</taxon>
        <taxon>Xylaria</taxon>
    </lineage>
</organism>
<gene>
    <name evidence="2" type="ORF">FHL15_009856</name>
</gene>
<evidence type="ECO:0000256" key="1">
    <source>
        <dbReference type="SAM" id="SignalP"/>
    </source>
</evidence>
<dbReference type="Pfam" id="PF00378">
    <property type="entry name" value="ECH_1"/>
    <property type="match status" value="1"/>
</dbReference>
<dbReference type="Proteomes" id="UP000319160">
    <property type="component" value="Unassembled WGS sequence"/>
</dbReference>
<name>A0A553HMU3_9PEZI</name>
<feature type="chain" id="PRO_5021772603" description="Enoyl-CoA hydratase" evidence="1">
    <location>
        <begin position="19"/>
        <end position="295"/>
    </location>
</feature>
<feature type="signal peptide" evidence="1">
    <location>
        <begin position="1"/>
        <end position="18"/>
    </location>
</feature>
<dbReference type="PANTHER" id="PTHR43459:SF1">
    <property type="entry name" value="EG:BACN32G11.4 PROTEIN"/>
    <property type="match status" value="1"/>
</dbReference>
<dbReference type="OrthoDB" id="410701at2759"/>
<reference evidence="3" key="1">
    <citation type="submission" date="2019-06" db="EMBL/GenBank/DDBJ databases">
        <title>Draft genome sequence of the griseofulvin-producing fungus Xylaria cubensis strain G536.</title>
        <authorList>
            <person name="Mead M.E."/>
            <person name="Raja H.A."/>
            <person name="Steenwyk J.L."/>
            <person name="Knowles S.L."/>
            <person name="Oberlies N.H."/>
            <person name="Rokas A."/>
        </authorList>
    </citation>
    <scope>NUCLEOTIDE SEQUENCE [LARGE SCALE GENOMIC DNA]</scope>
    <source>
        <strain evidence="3">G536</strain>
    </source>
</reference>
<dbReference type="SUPFAM" id="SSF52096">
    <property type="entry name" value="ClpP/crotonase"/>
    <property type="match status" value="1"/>
</dbReference>
<accession>A0A553HMU3</accession>
<proteinExistence type="predicted"/>
<dbReference type="Gene3D" id="3.90.226.10">
    <property type="entry name" value="2-enoyl-CoA Hydratase, Chain A, domain 1"/>
    <property type="match status" value="1"/>
</dbReference>
<protein>
    <recommendedName>
        <fullName evidence="4">Enoyl-CoA hydratase</fullName>
    </recommendedName>
</protein>
<evidence type="ECO:0000313" key="3">
    <source>
        <dbReference type="Proteomes" id="UP000319160"/>
    </source>
</evidence>
<dbReference type="EMBL" id="VFLP01000070">
    <property type="protein sequence ID" value="TRX89283.1"/>
    <property type="molecule type" value="Genomic_DNA"/>
</dbReference>